<comment type="similarity">
    <text evidence="1 7">Belongs to the NMD3 family.</text>
</comment>
<gene>
    <name evidence="13" type="ORF">BN980_GECA13s01781g</name>
</gene>
<keyword evidence="14" id="KW-1185">Reference proteome</keyword>
<proteinExistence type="inferred from homology"/>
<feature type="compositionally biased region" description="Low complexity" evidence="9">
    <location>
        <begin position="497"/>
        <end position="507"/>
    </location>
</feature>
<evidence type="ECO:0000256" key="3">
    <source>
        <dbReference type="ARBA" id="ARBA00022448"/>
    </source>
</evidence>
<dbReference type="OrthoDB" id="203821at2759"/>
<comment type="caution">
    <text evidence="13">The sequence shown here is derived from an EMBL/GenBank/DDBJ whole genome shotgun (WGS) entry which is preliminary data.</text>
</comment>
<dbReference type="Pfam" id="PF04981">
    <property type="entry name" value="NMD3"/>
    <property type="match status" value="1"/>
</dbReference>
<dbReference type="Pfam" id="PF21193">
    <property type="entry name" value="NMD_SH3"/>
    <property type="match status" value="1"/>
</dbReference>
<evidence type="ECO:0000256" key="1">
    <source>
        <dbReference type="ARBA" id="ARBA00009794"/>
    </source>
</evidence>
<feature type="region of interest" description="Disordered" evidence="9">
    <location>
        <begin position="478"/>
        <end position="507"/>
    </location>
</feature>
<dbReference type="InterPro" id="IPR048898">
    <property type="entry name" value="OB_NMD3"/>
</dbReference>
<keyword evidence="4 7" id="KW-0963">Cytoplasm</keyword>
<dbReference type="InterPro" id="IPR039768">
    <property type="entry name" value="Nmd3"/>
</dbReference>
<dbReference type="AlphaFoldDB" id="A0A0J9XFD3"/>
<evidence type="ECO:0000256" key="5">
    <source>
        <dbReference type="ARBA" id="ARBA00022927"/>
    </source>
</evidence>
<keyword evidence="3 7" id="KW-0813">Transport</keyword>
<accession>A0A0J9XFD3</accession>
<dbReference type="PANTHER" id="PTHR12746:SF2">
    <property type="entry name" value="60S RIBOSOMAL EXPORT PROTEIN NMD3"/>
    <property type="match status" value="1"/>
</dbReference>
<dbReference type="InterPro" id="IPR007064">
    <property type="entry name" value="Nmd3_N"/>
</dbReference>
<feature type="coiled-coil region" evidence="8">
    <location>
        <begin position="435"/>
        <end position="469"/>
    </location>
</feature>
<dbReference type="GO" id="GO:0005634">
    <property type="term" value="C:nucleus"/>
    <property type="evidence" value="ECO:0007669"/>
    <property type="project" value="UniProtKB-SubCell"/>
</dbReference>
<evidence type="ECO:0000256" key="7">
    <source>
        <dbReference type="RuleBase" id="RU364108"/>
    </source>
</evidence>
<sequence length="525" mass="60223">MAFNQQQYQEQQLAHPNQTGGFLIPQTACTVLCCNCGRPMDGTQGTVMCTDCIKLTCDITTEIPREATVTFCRNCERFLQPPQQWIAAQPESRELLALCLRRLKGLSKVRLVDAKFIWTEPHSRRIKIKLTVQGEAIHNTLIQQSFEVEYVVVATQCPDCAKSFTVNTWRANVQIRQKVPHKRTFLYLEQLILKHNAHLDTISIKENRDGLDFYYNQRNHALKMIDFLSAVAPVKYKRSEELISMDTHTAVKSYKFSYSVEIVPVCRDDLVVLPRHIAHSLGNISQVVLCHKISNNVHFLDPNTLETADISADIYWRAPFMSLANASQMVEFFVIHVEPLGPMRGRHALADVQVARMSDIQTNGQTHILRTHLGGILHPGDTAWGYYIANSNFNNSDWDNLRPGEQPDVVLVKKSYPNRRKNRGRNWKLKRMAKEHNLEDDARTTKNDLARVEQDYEMFLQELEEDQELRTTVNLYKKQPEPQKQQHEMEVEEAEEVQAAPGAAAPEVSLDELLDDFEDLDIQDA</sequence>
<keyword evidence="6 7" id="KW-0539">Nucleus</keyword>
<dbReference type="GO" id="GO:0005737">
    <property type="term" value="C:cytoplasm"/>
    <property type="evidence" value="ECO:0007669"/>
    <property type="project" value="UniProtKB-SubCell"/>
</dbReference>
<dbReference type="Pfam" id="PF21192">
    <property type="entry name" value="OB_NMD3"/>
    <property type="match status" value="1"/>
</dbReference>
<evidence type="ECO:0000256" key="6">
    <source>
        <dbReference type="ARBA" id="ARBA00023242"/>
    </source>
</evidence>
<evidence type="ECO:0000313" key="14">
    <source>
        <dbReference type="Proteomes" id="UP000242525"/>
    </source>
</evidence>
<reference evidence="13" key="1">
    <citation type="submission" date="2014-03" db="EMBL/GenBank/DDBJ databases">
        <authorList>
            <person name="Casaregola S."/>
        </authorList>
    </citation>
    <scope>NUCLEOTIDE SEQUENCE [LARGE SCALE GENOMIC DNA]</scope>
    <source>
        <strain evidence="13">CLIB 918</strain>
    </source>
</reference>
<dbReference type="InterPro" id="IPR048899">
    <property type="entry name" value="NMD_SH3"/>
</dbReference>
<evidence type="ECO:0000256" key="4">
    <source>
        <dbReference type="ARBA" id="ARBA00022490"/>
    </source>
</evidence>
<evidence type="ECO:0000256" key="9">
    <source>
        <dbReference type="SAM" id="MobiDB-lite"/>
    </source>
</evidence>
<name>A0A0J9XFD3_GEOCN</name>
<dbReference type="EMBL" id="CCBN010000013">
    <property type="protein sequence ID" value="CDO56024.1"/>
    <property type="molecule type" value="Genomic_DNA"/>
</dbReference>
<dbReference type="GO" id="GO:0000055">
    <property type="term" value="P:ribosomal large subunit export from nucleus"/>
    <property type="evidence" value="ECO:0007669"/>
    <property type="project" value="TreeGrafter"/>
</dbReference>
<comment type="subcellular location">
    <subcellularLocation>
        <location evidence="7">Cytoplasm</location>
    </subcellularLocation>
    <subcellularLocation>
        <location evidence="7">Nucleus</location>
    </subcellularLocation>
</comment>
<evidence type="ECO:0000256" key="8">
    <source>
        <dbReference type="SAM" id="Coils"/>
    </source>
</evidence>
<feature type="domain" description="60S ribosomal export protein NMD3 OB-fold" evidence="11">
    <location>
        <begin position="329"/>
        <end position="414"/>
    </location>
</feature>
<feature type="domain" description="60S ribosomal export protein NMD3 SH3" evidence="12">
    <location>
        <begin position="265"/>
        <end position="312"/>
    </location>
</feature>
<organism evidence="13 14">
    <name type="scientific">Geotrichum candidum</name>
    <name type="common">Oospora lactis</name>
    <name type="synonym">Dipodascus geotrichum</name>
    <dbReference type="NCBI Taxonomy" id="1173061"/>
    <lineage>
        <taxon>Eukaryota</taxon>
        <taxon>Fungi</taxon>
        <taxon>Dikarya</taxon>
        <taxon>Ascomycota</taxon>
        <taxon>Saccharomycotina</taxon>
        <taxon>Dipodascomycetes</taxon>
        <taxon>Dipodascales</taxon>
        <taxon>Dipodascaceae</taxon>
        <taxon>Geotrichum</taxon>
    </lineage>
</organism>
<comment type="function">
    <text evidence="7">Acts as an adapter for the XPO1/CRM1-mediated export of the 60S ribosomal subunit.</text>
</comment>
<keyword evidence="5 7" id="KW-0653">Protein transport</keyword>
<dbReference type="GO" id="GO:0015031">
    <property type="term" value="P:protein transport"/>
    <property type="evidence" value="ECO:0007669"/>
    <property type="project" value="UniProtKB-KW"/>
</dbReference>
<dbReference type="STRING" id="1173061.A0A0J9XFD3"/>
<evidence type="ECO:0000313" key="13">
    <source>
        <dbReference type="EMBL" id="CDO56024.1"/>
    </source>
</evidence>
<evidence type="ECO:0000259" key="12">
    <source>
        <dbReference type="Pfam" id="PF21193"/>
    </source>
</evidence>
<evidence type="ECO:0000259" key="10">
    <source>
        <dbReference type="Pfam" id="PF04981"/>
    </source>
</evidence>
<evidence type="ECO:0000259" key="11">
    <source>
        <dbReference type="Pfam" id="PF21192"/>
    </source>
</evidence>
<dbReference type="GO" id="GO:0043023">
    <property type="term" value="F:ribosomal large subunit binding"/>
    <property type="evidence" value="ECO:0007669"/>
    <property type="project" value="InterPro"/>
</dbReference>
<dbReference type="Proteomes" id="UP000242525">
    <property type="component" value="Unassembled WGS sequence"/>
</dbReference>
<feature type="compositionally biased region" description="Basic and acidic residues" evidence="9">
    <location>
        <begin position="478"/>
        <end position="489"/>
    </location>
</feature>
<feature type="domain" description="Nmd3 N-terminal" evidence="10">
    <location>
        <begin position="33"/>
        <end position="262"/>
    </location>
</feature>
<keyword evidence="8" id="KW-0175">Coiled coil</keyword>
<dbReference type="PANTHER" id="PTHR12746">
    <property type="entry name" value="NONSENSE-MEDIATED MRNA DECAY PROTEIN 3"/>
    <property type="match status" value="1"/>
</dbReference>
<protein>
    <recommendedName>
        <fullName evidence="2 7">60S ribosomal export protein NMD3</fullName>
    </recommendedName>
</protein>
<evidence type="ECO:0000256" key="2">
    <source>
        <dbReference type="ARBA" id="ARBA00017035"/>
    </source>
</evidence>